<dbReference type="SUPFAM" id="SSF49265">
    <property type="entry name" value="Fibronectin type III"/>
    <property type="match status" value="3"/>
</dbReference>
<dbReference type="InterPro" id="IPR003961">
    <property type="entry name" value="FN3_dom"/>
</dbReference>
<dbReference type="Proteomes" id="UP001445076">
    <property type="component" value="Unassembled WGS sequence"/>
</dbReference>
<dbReference type="CDD" id="cd00063">
    <property type="entry name" value="FN3"/>
    <property type="match status" value="3"/>
</dbReference>
<evidence type="ECO:0000256" key="2">
    <source>
        <dbReference type="SAM" id="Phobius"/>
    </source>
</evidence>
<keyword evidence="2" id="KW-0472">Membrane</keyword>
<dbReference type="SMART" id="SM00060">
    <property type="entry name" value="FN3"/>
    <property type="match status" value="4"/>
</dbReference>
<comment type="caution">
    <text evidence="5">The sequence shown here is derived from an EMBL/GenBank/DDBJ whole genome shotgun (WGS) entry which is preliminary data.</text>
</comment>
<name>A0AAW0XBR1_CHEQU</name>
<gene>
    <name evidence="5" type="ORF">OTU49_002015</name>
</gene>
<protein>
    <recommendedName>
        <fullName evidence="4">Fibronectin type-III domain-containing protein</fullName>
    </recommendedName>
</protein>
<dbReference type="PANTHER" id="PTHR46708:SF2">
    <property type="entry name" value="FIBRONECTIN TYPE-III DOMAIN-CONTAINING PROTEIN"/>
    <property type="match status" value="1"/>
</dbReference>
<dbReference type="Pfam" id="PF00041">
    <property type="entry name" value="fn3"/>
    <property type="match status" value="3"/>
</dbReference>
<dbReference type="Gene3D" id="2.60.40.10">
    <property type="entry name" value="Immunoglobulins"/>
    <property type="match status" value="4"/>
</dbReference>
<evidence type="ECO:0000313" key="5">
    <source>
        <dbReference type="EMBL" id="KAK8741930.1"/>
    </source>
</evidence>
<reference evidence="5 6" key="1">
    <citation type="journal article" date="2024" name="BMC Genomics">
        <title>Genome assembly of redclaw crayfish (Cherax quadricarinatus) provides insights into its immune adaptation and hypoxia tolerance.</title>
        <authorList>
            <person name="Liu Z."/>
            <person name="Zheng J."/>
            <person name="Li H."/>
            <person name="Fang K."/>
            <person name="Wang S."/>
            <person name="He J."/>
            <person name="Zhou D."/>
            <person name="Weng S."/>
            <person name="Chi M."/>
            <person name="Gu Z."/>
            <person name="He J."/>
            <person name="Li F."/>
            <person name="Wang M."/>
        </authorList>
    </citation>
    <scope>NUCLEOTIDE SEQUENCE [LARGE SCALE GENOMIC DNA]</scope>
    <source>
        <strain evidence="5">ZL_2023a</strain>
    </source>
</reference>
<dbReference type="EMBL" id="JARKIK010000029">
    <property type="protein sequence ID" value="KAK8741930.1"/>
    <property type="molecule type" value="Genomic_DNA"/>
</dbReference>
<keyword evidence="6" id="KW-1185">Reference proteome</keyword>
<keyword evidence="3" id="KW-0732">Signal</keyword>
<dbReference type="InterPro" id="IPR036116">
    <property type="entry name" value="FN3_sf"/>
</dbReference>
<organism evidence="5 6">
    <name type="scientific">Cherax quadricarinatus</name>
    <name type="common">Australian red claw crayfish</name>
    <dbReference type="NCBI Taxonomy" id="27406"/>
    <lineage>
        <taxon>Eukaryota</taxon>
        <taxon>Metazoa</taxon>
        <taxon>Ecdysozoa</taxon>
        <taxon>Arthropoda</taxon>
        <taxon>Crustacea</taxon>
        <taxon>Multicrustacea</taxon>
        <taxon>Malacostraca</taxon>
        <taxon>Eumalacostraca</taxon>
        <taxon>Eucarida</taxon>
        <taxon>Decapoda</taxon>
        <taxon>Pleocyemata</taxon>
        <taxon>Astacidea</taxon>
        <taxon>Parastacoidea</taxon>
        <taxon>Parastacidae</taxon>
        <taxon>Cherax</taxon>
    </lineage>
</organism>
<evidence type="ECO:0000256" key="1">
    <source>
        <dbReference type="ARBA" id="ARBA00022737"/>
    </source>
</evidence>
<dbReference type="InterPro" id="IPR050991">
    <property type="entry name" value="ECM_Regulatory_Proteins"/>
</dbReference>
<evidence type="ECO:0000313" key="6">
    <source>
        <dbReference type="Proteomes" id="UP001445076"/>
    </source>
</evidence>
<keyword evidence="2" id="KW-0812">Transmembrane</keyword>
<dbReference type="PANTHER" id="PTHR46708">
    <property type="entry name" value="TENASCIN"/>
    <property type="match status" value="1"/>
</dbReference>
<proteinExistence type="predicted"/>
<feature type="chain" id="PRO_5043699105" description="Fibronectin type-III domain-containing protein" evidence="3">
    <location>
        <begin position="22"/>
        <end position="436"/>
    </location>
</feature>
<accession>A0AAW0XBR1</accession>
<keyword evidence="1" id="KW-0677">Repeat</keyword>
<feature type="signal peptide" evidence="3">
    <location>
        <begin position="1"/>
        <end position="21"/>
    </location>
</feature>
<sequence length="436" mass="47951">MIILALWSVLLLTAASTLTTAQVELQDGDYEEAFLDLSLSSTVDSITANWQDVSEATNYTISWTSQDIEGDDSVDGSRITYQITDLDQCTVYTVTVEALNETDKVLSSATSAKATKAPMELSLSEGSRDIKVTWKAVMNATSYNVSWIPEDDNRTFVVLEDTSYHITELLPCTTYAVTVQPMNDTGGLPCAETKKRNTKAEDSSAVIDLMVDADTTQSTVLHVSWTPPQKPGNCRVYYKISWILGNNTQSVEQRDIDHYNITGLKPCTTYEVEVETRTSDKYSVKSRQNATTGIESATSFTYKDLKSKKVTLTWTPPSVVCSGSSYQLSYDDMVMTLHSDVQEYQVKSLKARTSYTFNLKVIKGESSAESDPLTLTTKVDGAAIGIVVAVIVLVVLLLLGLAGCTRRKQLKAMRKARSNLDKTSTNLGMVIPPETD</sequence>
<dbReference type="AlphaFoldDB" id="A0AAW0XBR1"/>
<evidence type="ECO:0000259" key="4">
    <source>
        <dbReference type="PROSITE" id="PS50853"/>
    </source>
</evidence>
<feature type="domain" description="Fibronectin type-III" evidence="4">
    <location>
        <begin position="205"/>
        <end position="297"/>
    </location>
</feature>
<keyword evidence="2" id="KW-1133">Transmembrane helix</keyword>
<evidence type="ECO:0000256" key="3">
    <source>
        <dbReference type="SAM" id="SignalP"/>
    </source>
</evidence>
<dbReference type="PROSITE" id="PS50853">
    <property type="entry name" value="FN3"/>
    <property type="match status" value="2"/>
</dbReference>
<feature type="domain" description="Fibronectin type-III" evidence="4">
    <location>
        <begin position="117"/>
        <end position="201"/>
    </location>
</feature>
<dbReference type="InterPro" id="IPR013783">
    <property type="entry name" value="Ig-like_fold"/>
</dbReference>
<feature type="transmembrane region" description="Helical" evidence="2">
    <location>
        <begin position="382"/>
        <end position="405"/>
    </location>
</feature>